<evidence type="ECO:0000313" key="3">
    <source>
        <dbReference type="Proteomes" id="UP001303473"/>
    </source>
</evidence>
<proteinExistence type="predicted"/>
<reference evidence="3" key="1">
    <citation type="journal article" date="2023" name="Mol. Phylogenet. Evol.">
        <title>Genome-scale phylogeny and comparative genomics of the fungal order Sordariales.</title>
        <authorList>
            <person name="Hensen N."/>
            <person name="Bonometti L."/>
            <person name="Westerberg I."/>
            <person name="Brannstrom I.O."/>
            <person name="Guillou S."/>
            <person name="Cros-Aarteil S."/>
            <person name="Calhoun S."/>
            <person name="Haridas S."/>
            <person name="Kuo A."/>
            <person name="Mondo S."/>
            <person name="Pangilinan J."/>
            <person name="Riley R."/>
            <person name="LaButti K."/>
            <person name="Andreopoulos B."/>
            <person name="Lipzen A."/>
            <person name="Chen C."/>
            <person name="Yan M."/>
            <person name="Daum C."/>
            <person name="Ng V."/>
            <person name="Clum A."/>
            <person name="Steindorff A."/>
            <person name="Ohm R.A."/>
            <person name="Martin F."/>
            <person name="Silar P."/>
            <person name="Natvig D.O."/>
            <person name="Lalanne C."/>
            <person name="Gautier V."/>
            <person name="Ament-Velasquez S.L."/>
            <person name="Kruys A."/>
            <person name="Hutchinson M.I."/>
            <person name="Powell A.J."/>
            <person name="Barry K."/>
            <person name="Miller A.N."/>
            <person name="Grigoriev I.V."/>
            <person name="Debuchy R."/>
            <person name="Gladieux P."/>
            <person name="Hiltunen Thoren M."/>
            <person name="Johannesson H."/>
        </authorList>
    </citation>
    <scope>NUCLEOTIDE SEQUENCE [LARGE SCALE GENOMIC DNA]</scope>
    <source>
        <strain evidence="3">CBS 340.73</strain>
    </source>
</reference>
<evidence type="ECO:0000313" key="2">
    <source>
        <dbReference type="EMBL" id="KAK3934900.1"/>
    </source>
</evidence>
<gene>
    <name evidence="2" type="ORF">QBC46DRAFT_67752</name>
</gene>
<keyword evidence="3" id="KW-1185">Reference proteome</keyword>
<accession>A0AAN6MWR6</accession>
<evidence type="ECO:0000256" key="1">
    <source>
        <dbReference type="SAM" id="MobiDB-lite"/>
    </source>
</evidence>
<sequence>MRPEFRTESIITASGPIRYLIRCRRAKFEDRGHSDTQLIERLSKRQGLDPGKVFHLGTDKTANLVHIVFDYGNLDHHHRCTIRAFKGVSLKEVQFPGAMTDYLHRYVDDWIDEVETNKNRFPVQTEVLPPGHPNHASHPDHPRNRTPGILVQGISSDQATRAAMNSPADGVIDVAASPAAQSPDQLGVSTVAEGLY</sequence>
<name>A0AAN6MWR6_9PEZI</name>
<dbReference type="EMBL" id="MU853952">
    <property type="protein sequence ID" value="KAK3934900.1"/>
    <property type="molecule type" value="Genomic_DNA"/>
</dbReference>
<dbReference type="Proteomes" id="UP001303473">
    <property type="component" value="Unassembled WGS sequence"/>
</dbReference>
<comment type="caution">
    <text evidence="2">The sequence shown here is derived from an EMBL/GenBank/DDBJ whole genome shotgun (WGS) entry which is preliminary data.</text>
</comment>
<protein>
    <submittedName>
        <fullName evidence="2">Uncharacterized protein</fullName>
    </submittedName>
</protein>
<dbReference type="AlphaFoldDB" id="A0AAN6MWR6"/>
<feature type="region of interest" description="Disordered" evidence="1">
    <location>
        <begin position="126"/>
        <end position="149"/>
    </location>
</feature>
<organism evidence="2 3">
    <name type="scientific">Diplogelasinospora grovesii</name>
    <dbReference type="NCBI Taxonomy" id="303347"/>
    <lineage>
        <taxon>Eukaryota</taxon>
        <taxon>Fungi</taxon>
        <taxon>Dikarya</taxon>
        <taxon>Ascomycota</taxon>
        <taxon>Pezizomycotina</taxon>
        <taxon>Sordariomycetes</taxon>
        <taxon>Sordariomycetidae</taxon>
        <taxon>Sordariales</taxon>
        <taxon>Diplogelasinosporaceae</taxon>
        <taxon>Diplogelasinospora</taxon>
    </lineage>
</organism>